<dbReference type="RefSeq" id="XP_019088106.1">
    <property type="nucleotide sequence ID" value="XM_019232561.1"/>
</dbReference>
<keyword evidence="1" id="KW-0732">Signal</keyword>
<evidence type="ECO:0000313" key="2">
    <source>
        <dbReference type="Proteomes" id="UP000694864"/>
    </source>
</evidence>
<dbReference type="GeneID" id="109127602"/>
<reference evidence="2" key="1">
    <citation type="journal article" date="2014" name="Nat. Commun.">
        <title>The emerging biofuel crop Camelina sativa retains a highly undifferentiated hexaploid genome structure.</title>
        <authorList>
            <person name="Kagale S."/>
            <person name="Koh C."/>
            <person name="Nixon J."/>
            <person name="Bollina V."/>
            <person name="Clarke W.E."/>
            <person name="Tuteja R."/>
            <person name="Spillane C."/>
            <person name="Robinson S.J."/>
            <person name="Links M.G."/>
            <person name="Clarke C."/>
            <person name="Higgins E.E."/>
            <person name="Huebert T."/>
            <person name="Sharpe A.G."/>
            <person name="Parkin I.A."/>
        </authorList>
    </citation>
    <scope>NUCLEOTIDE SEQUENCE [LARGE SCALE GENOMIC DNA]</scope>
    <source>
        <strain evidence="2">cv. DH55</strain>
    </source>
</reference>
<organism evidence="2 3">
    <name type="scientific">Camelina sativa</name>
    <name type="common">False flax</name>
    <name type="synonym">Myagrum sativum</name>
    <dbReference type="NCBI Taxonomy" id="90675"/>
    <lineage>
        <taxon>Eukaryota</taxon>
        <taxon>Viridiplantae</taxon>
        <taxon>Streptophyta</taxon>
        <taxon>Embryophyta</taxon>
        <taxon>Tracheophyta</taxon>
        <taxon>Spermatophyta</taxon>
        <taxon>Magnoliopsida</taxon>
        <taxon>eudicotyledons</taxon>
        <taxon>Gunneridae</taxon>
        <taxon>Pentapetalae</taxon>
        <taxon>rosids</taxon>
        <taxon>malvids</taxon>
        <taxon>Brassicales</taxon>
        <taxon>Brassicaceae</taxon>
        <taxon>Camelineae</taxon>
        <taxon>Camelina</taxon>
    </lineage>
</organism>
<protein>
    <submittedName>
        <fullName evidence="3">Defensin-like protein 84</fullName>
    </submittedName>
</protein>
<evidence type="ECO:0000313" key="3">
    <source>
        <dbReference type="RefSeq" id="XP_019088106.1"/>
    </source>
</evidence>
<proteinExistence type="predicted"/>
<gene>
    <name evidence="3" type="primary">LOC109127602</name>
</gene>
<evidence type="ECO:0000256" key="1">
    <source>
        <dbReference type="SAM" id="SignalP"/>
    </source>
</evidence>
<feature type="signal peptide" evidence="1">
    <location>
        <begin position="1"/>
        <end position="24"/>
    </location>
</feature>
<name>A0ABM1QMW8_CAMSA</name>
<sequence>MYSSHRLLSLMVFALLIIIPMITGQVVKYVDLDRCKLGCKSTPECNQKCKLKGGGRCRRYISYIHSGLEDYCCCNIFFNSPMAPSLVRS</sequence>
<keyword evidence="2" id="KW-1185">Reference proteome</keyword>
<dbReference type="Proteomes" id="UP000694864">
    <property type="component" value="Chromosome 11"/>
</dbReference>
<reference evidence="3" key="2">
    <citation type="submission" date="2025-08" db="UniProtKB">
        <authorList>
            <consortium name="RefSeq"/>
        </authorList>
    </citation>
    <scope>IDENTIFICATION</scope>
    <source>
        <tissue evidence="3">Leaf</tissue>
    </source>
</reference>
<accession>A0ABM1QMW8</accession>
<feature type="chain" id="PRO_5046687182" evidence="1">
    <location>
        <begin position="25"/>
        <end position="89"/>
    </location>
</feature>